<feature type="compositionally biased region" description="Basic and acidic residues" evidence="1">
    <location>
        <begin position="194"/>
        <end position="203"/>
    </location>
</feature>
<dbReference type="Gene3D" id="3.30.420.10">
    <property type="entry name" value="Ribonuclease H-like superfamily/Ribonuclease H"/>
    <property type="match status" value="1"/>
</dbReference>
<accession>G4ZYN6</accession>
<evidence type="ECO:0000313" key="4">
    <source>
        <dbReference type="EMBL" id="EGZ12069.1"/>
    </source>
</evidence>
<name>G4ZYN6_PHYSP</name>
<dbReference type="InterPro" id="IPR014811">
    <property type="entry name" value="ArgoL1"/>
</dbReference>
<dbReference type="Pfam" id="PF08699">
    <property type="entry name" value="ArgoL1"/>
    <property type="match status" value="1"/>
</dbReference>
<proteinExistence type="predicted"/>
<dbReference type="SUPFAM" id="SSF53098">
    <property type="entry name" value="Ribonuclease H-like"/>
    <property type="match status" value="1"/>
</dbReference>
<dbReference type="InterPro" id="IPR032472">
    <property type="entry name" value="ArgoL2"/>
</dbReference>
<dbReference type="InterPro" id="IPR003165">
    <property type="entry name" value="Piwi"/>
</dbReference>
<dbReference type="InterPro" id="IPR036397">
    <property type="entry name" value="RNaseH_sf"/>
</dbReference>
<dbReference type="RefSeq" id="XP_009532402.1">
    <property type="nucleotide sequence ID" value="XM_009534107.1"/>
</dbReference>
<dbReference type="PANTHER" id="PTHR22891">
    <property type="entry name" value="EUKARYOTIC TRANSLATION INITIATION FACTOR 2C"/>
    <property type="match status" value="1"/>
</dbReference>
<dbReference type="SMART" id="SM00950">
    <property type="entry name" value="Piwi"/>
    <property type="match status" value="1"/>
</dbReference>
<sequence length="944" mass="104522">MTGVTIVNTSTKPTTATPALEGIGGTTIVIARAIEETVQTNTGVMIGTREIAHGDERTAGKTREEGEMKSVPAAENAGKRITAGENATLILDAAAAAVASKAKGGMEIAAVAVVADKDQEWSGDTSGVAVQSPKLFRRMMQIYKKECSCATAQQLQLGKARACINAIYGPPGDAGSVEPGEVNARGTTQPGPPVKDERSDRPIPKGVVTSAISGALEQYKPVFEGHRVVHDGAATLYSPAMFSWHAYEFKDSRNFRGQTFIVQIKLSAVIDTSAMDTYLADPKVDVQPLLHALDAVARYQSSQKLITAGSKLITTTQTKSLSSGKELCWGYRQTLRMTERKLLLNVDQTTRICYAEGPLEDLVAKALSVRRLEDIRRLSEQEVKKLARVLRRIKVEPTHRSERPRPINGVSSQPADMTMITIEETEMSVAAYFLGRYKLKLQCPTLPPVNVGGRRPDTETWLPIELCRVTKGQLCHDEDESDARETIRMSSQDPRTRQANIAARVREAEFDKDPYMAAFGLEVDERFQRTRARVLDAPDVQYANVSEQPSSGQWNFERQADDKLDYFLDRLTAVGEKHRLVFSKPIRIHYNEYDNMPLDSLVTFCYEELTRRENEHGPPQLLMVVKSDNNSEEYGRIKYISDTVLGLPSQCVVATTLLNSNDLAQICGGLCLKVNLKLNGKNAVLRQPLPLVSSSPTIVFGACVEHPRPGMDKPSIAAVVASMDRYSAHYVSRVAAQTSSNDVQHLPRMLRELFLAYYQSTEREPEHIIYYRDGVDEGRMEDVLKGEVSAIRKAFMMISTGKAPPITFIMANKRTSLRSFLVNPRDGDKKGNVRPGTVIDTGVVDPHRFDFYLYGHSSAQGTSVPCHYTVLFNENNLSAEDIQRLTYHLDFTSPRSTLGRHTRQIYQQESGDGGSATGSDSISTASAYEFAEVHADVRNRMYYT</sequence>
<dbReference type="Pfam" id="PF02171">
    <property type="entry name" value="Piwi"/>
    <property type="match status" value="1"/>
</dbReference>
<dbReference type="STRING" id="1094619.G4ZYN6"/>
<dbReference type="PROSITE" id="PS50822">
    <property type="entry name" value="PIWI"/>
    <property type="match status" value="1"/>
</dbReference>
<dbReference type="KEGG" id="psoj:PHYSODRAFT_336535"/>
<dbReference type="Pfam" id="PF16488">
    <property type="entry name" value="ArgoL2"/>
    <property type="match status" value="1"/>
</dbReference>
<dbReference type="InterPro" id="IPR012337">
    <property type="entry name" value="RNaseH-like_sf"/>
</dbReference>
<protein>
    <recommendedName>
        <fullName evidence="6">Piwi domain-containing protein</fullName>
    </recommendedName>
</protein>
<feature type="domain" description="Piwi" evidence="3">
    <location>
        <begin position="621"/>
        <end position="889"/>
    </location>
</feature>
<dbReference type="EMBL" id="JH159157">
    <property type="protein sequence ID" value="EGZ12069.1"/>
    <property type="molecule type" value="Genomic_DNA"/>
</dbReference>
<dbReference type="SMR" id="G4ZYN6"/>
<feature type="region of interest" description="Disordered" evidence="1">
    <location>
        <begin position="174"/>
        <end position="203"/>
    </location>
</feature>
<dbReference type="SUPFAM" id="SSF101690">
    <property type="entry name" value="PAZ domain"/>
    <property type="match status" value="1"/>
</dbReference>
<dbReference type="GeneID" id="20647213"/>
<evidence type="ECO:0000313" key="5">
    <source>
        <dbReference type="Proteomes" id="UP000002640"/>
    </source>
</evidence>
<dbReference type="Gene3D" id="3.40.50.2300">
    <property type="match status" value="1"/>
</dbReference>
<dbReference type="SMART" id="SM01163">
    <property type="entry name" value="DUF1785"/>
    <property type="match status" value="1"/>
</dbReference>
<evidence type="ECO:0000259" key="3">
    <source>
        <dbReference type="PROSITE" id="PS50822"/>
    </source>
</evidence>
<evidence type="ECO:0008006" key="6">
    <source>
        <dbReference type="Google" id="ProtNLM"/>
    </source>
</evidence>
<feature type="domain" description="PAZ" evidence="2">
    <location>
        <begin position="358"/>
        <end position="471"/>
    </location>
</feature>
<dbReference type="AlphaFoldDB" id="G4ZYN6"/>
<dbReference type="InterPro" id="IPR003100">
    <property type="entry name" value="PAZ_dom"/>
</dbReference>
<dbReference type="Gene3D" id="2.170.260.10">
    <property type="entry name" value="paz domain"/>
    <property type="match status" value="1"/>
</dbReference>
<dbReference type="OMA" id="MEGHIAN"/>
<reference evidence="4 5" key="1">
    <citation type="journal article" date="2006" name="Science">
        <title>Phytophthora genome sequences uncover evolutionary origins and mechanisms of pathogenesis.</title>
        <authorList>
            <person name="Tyler B.M."/>
            <person name="Tripathy S."/>
            <person name="Zhang X."/>
            <person name="Dehal P."/>
            <person name="Jiang R.H."/>
            <person name="Aerts A."/>
            <person name="Arredondo F.D."/>
            <person name="Baxter L."/>
            <person name="Bensasson D."/>
            <person name="Beynon J.L."/>
            <person name="Chapman J."/>
            <person name="Damasceno C.M."/>
            <person name="Dorrance A.E."/>
            <person name="Dou D."/>
            <person name="Dickerman A.W."/>
            <person name="Dubchak I.L."/>
            <person name="Garbelotto M."/>
            <person name="Gijzen M."/>
            <person name="Gordon S.G."/>
            <person name="Govers F."/>
            <person name="Grunwald N.J."/>
            <person name="Huang W."/>
            <person name="Ivors K.L."/>
            <person name="Jones R.W."/>
            <person name="Kamoun S."/>
            <person name="Krampis K."/>
            <person name="Lamour K.H."/>
            <person name="Lee M.K."/>
            <person name="McDonald W.H."/>
            <person name="Medina M."/>
            <person name="Meijer H.J."/>
            <person name="Nordberg E.K."/>
            <person name="Maclean D.J."/>
            <person name="Ospina-Giraldo M.D."/>
            <person name="Morris P.F."/>
            <person name="Phuntumart V."/>
            <person name="Putnam N.H."/>
            <person name="Rash S."/>
            <person name="Rose J.K."/>
            <person name="Sakihama Y."/>
            <person name="Salamov A.A."/>
            <person name="Savidor A."/>
            <person name="Scheuring C.F."/>
            <person name="Smith B.M."/>
            <person name="Sobral B.W."/>
            <person name="Terry A."/>
            <person name="Torto-Alalibo T.A."/>
            <person name="Win J."/>
            <person name="Xu Z."/>
            <person name="Zhang H."/>
            <person name="Grigoriev I.V."/>
            <person name="Rokhsar D.S."/>
            <person name="Boore J.L."/>
        </authorList>
    </citation>
    <scope>NUCLEOTIDE SEQUENCE [LARGE SCALE GENOMIC DNA]</scope>
    <source>
        <strain evidence="4 5">P6497</strain>
    </source>
</reference>
<evidence type="ECO:0000259" key="2">
    <source>
        <dbReference type="PROSITE" id="PS50821"/>
    </source>
</evidence>
<organism evidence="4 5">
    <name type="scientific">Phytophthora sojae (strain P6497)</name>
    <name type="common">Soybean stem and root rot agent</name>
    <name type="synonym">Phytophthora megasperma f. sp. glycines</name>
    <dbReference type="NCBI Taxonomy" id="1094619"/>
    <lineage>
        <taxon>Eukaryota</taxon>
        <taxon>Sar</taxon>
        <taxon>Stramenopiles</taxon>
        <taxon>Oomycota</taxon>
        <taxon>Peronosporomycetes</taxon>
        <taxon>Peronosporales</taxon>
        <taxon>Peronosporaceae</taxon>
        <taxon>Phytophthora</taxon>
    </lineage>
</organism>
<dbReference type="PROSITE" id="PS50821">
    <property type="entry name" value="PAZ"/>
    <property type="match status" value="1"/>
</dbReference>
<dbReference type="CDD" id="cd02846">
    <property type="entry name" value="PAZ_argonaute_like"/>
    <property type="match status" value="1"/>
</dbReference>
<gene>
    <name evidence="4" type="ORF">PHYSODRAFT_336535</name>
</gene>
<dbReference type="InParanoid" id="G4ZYN6"/>
<dbReference type="Pfam" id="PF02170">
    <property type="entry name" value="PAZ"/>
    <property type="match status" value="1"/>
</dbReference>
<keyword evidence="5" id="KW-1185">Reference proteome</keyword>
<dbReference type="Proteomes" id="UP000002640">
    <property type="component" value="Unassembled WGS sequence"/>
</dbReference>
<dbReference type="InterPro" id="IPR036085">
    <property type="entry name" value="PAZ_dom_sf"/>
</dbReference>
<evidence type="ECO:0000256" key="1">
    <source>
        <dbReference type="SAM" id="MobiDB-lite"/>
    </source>
</evidence>
<dbReference type="GO" id="GO:0003723">
    <property type="term" value="F:RNA binding"/>
    <property type="evidence" value="ECO:0007669"/>
    <property type="project" value="InterPro"/>
</dbReference>